<dbReference type="OrthoDB" id="621743at2"/>
<evidence type="ECO:0000313" key="3">
    <source>
        <dbReference type="EMBL" id="RFM26297.1"/>
    </source>
</evidence>
<reference evidence="3 4" key="1">
    <citation type="submission" date="2018-08" db="EMBL/GenBank/DDBJ databases">
        <title>Chitinophagaceae sp. K23C18032701, a novel bacterium isolated from forest soil.</title>
        <authorList>
            <person name="Wang C."/>
        </authorList>
    </citation>
    <scope>NUCLEOTIDE SEQUENCE [LARGE SCALE GENOMIC DNA]</scope>
    <source>
        <strain evidence="3 4">K23C18032701</strain>
    </source>
</reference>
<dbReference type="RefSeq" id="WP_116849169.1">
    <property type="nucleotide sequence ID" value="NZ_QTJU01000010.1"/>
</dbReference>
<keyword evidence="1" id="KW-0732">Signal</keyword>
<feature type="chain" id="PRO_5017581064" evidence="1">
    <location>
        <begin position="26"/>
        <end position="394"/>
    </location>
</feature>
<dbReference type="EMBL" id="QTJU01000010">
    <property type="protein sequence ID" value="RFM26297.1"/>
    <property type="molecule type" value="Genomic_DNA"/>
</dbReference>
<name>A0A3E1NEJ3_9BACT</name>
<feature type="signal peptide" evidence="1">
    <location>
        <begin position="1"/>
        <end position="25"/>
    </location>
</feature>
<comment type="caution">
    <text evidence="3">The sequence shown here is derived from an EMBL/GenBank/DDBJ whole genome shotgun (WGS) entry which is preliminary data.</text>
</comment>
<protein>
    <submittedName>
        <fullName evidence="3">T9SS C-terminal target domain-containing protein</fullName>
    </submittedName>
</protein>
<feature type="domain" description="Secretion system C-terminal sorting" evidence="2">
    <location>
        <begin position="311"/>
        <end position="391"/>
    </location>
</feature>
<evidence type="ECO:0000256" key="1">
    <source>
        <dbReference type="SAM" id="SignalP"/>
    </source>
</evidence>
<evidence type="ECO:0000259" key="2">
    <source>
        <dbReference type="Pfam" id="PF18962"/>
    </source>
</evidence>
<evidence type="ECO:0000313" key="4">
    <source>
        <dbReference type="Proteomes" id="UP000261284"/>
    </source>
</evidence>
<keyword evidence="4" id="KW-1185">Reference proteome</keyword>
<dbReference type="AlphaFoldDB" id="A0A3E1NEJ3"/>
<dbReference type="Pfam" id="PF18962">
    <property type="entry name" value="Por_Secre_tail"/>
    <property type="match status" value="1"/>
</dbReference>
<accession>A0A3E1NEJ3</accession>
<organism evidence="3 4">
    <name type="scientific">Deminuibacter soli</name>
    <dbReference type="NCBI Taxonomy" id="2291815"/>
    <lineage>
        <taxon>Bacteria</taxon>
        <taxon>Pseudomonadati</taxon>
        <taxon>Bacteroidota</taxon>
        <taxon>Chitinophagia</taxon>
        <taxon>Chitinophagales</taxon>
        <taxon>Chitinophagaceae</taxon>
        <taxon>Deminuibacter</taxon>
    </lineage>
</organism>
<gene>
    <name evidence="3" type="ORF">DXN05_20525</name>
</gene>
<sequence length="394" mass="41959">MRKLLPKLLAPLTLTFGLCASVANAQTVAYAVTSDSLIGLNWNVFRAVDLGSGAGGDALGRAPVTDKVMNTTGVSKVAACAYDRTSGKLYFVVLPMNDLYVVTPNGRNIPEKIGTLPLPAPATPGSEENNITRMAIGVDGRGYALSNNGNHLFAFTAGKHPVITELGALKDAASNGAQSVHTPLNSWGGDMVADVNGFLYLIDMYNKLFKIDVNKLEATLQGTIQGLPQGFYTNGAAVDDNDKLVLSSVTYDKGYYLLDMSSLKATPAAGSKGVYGASDLTSSNLLYENRNKDVAVKTIQPAQDVNPNISVWPNPVTNGQFSVIFKNVPKGAYTVQLMDIKGNLFSSYVTKVDVAGQNIVYRYGSDVLNGMYFVKIISADGKTHSTHKIIVAAQ</sequence>
<proteinExistence type="predicted"/>
<dbReference type="SUPFAM" id="SSF75011">
    <property type="entry name" value="3-carboxy-cis,cis-mucoante lactonizing enzyme"/>
    <property type="match status" value="1"/>
</dbReference>
<dbReference type="NCBIfam" id="TIGR04183">
    <property type="entry name" value="Por_Secre_tail"/>
    <property type="match status" value="1"/>
</dbReference>
<dbReference type="InterPro" id="IPR026444">
    <property type="entry name" value="Secre_tail"/>
</dbReference>
<dbReference type="Proteomes" id="UP000261284">
    <property type="component" value="Unassembled WGS sequence"/>
</dbReference>